<dbReference type="EMBL" id="JASCZI010121377">
    <property type="protein sequence ID" value="MED6161478.1"/>
    <property type="molecule type" value="Genomic_DNA"/>
</dbReference>
<name>A0ABU6UPD8_9FABA</name>
<evidence type="ECO:0000313" key="3">
    <source>
        <dbReference type="Proteomes" id="UP001341840"/>
    </source>
</evidence>
<dbReference type="Proteomes" id="UP001341840">
    <property type="component" value="Unassembled WGS sequence"/>
</dbReference>
<feature type="compositionally biased region" description="Polar residues" evidence="1">
    <location>
        <begin position="1"/>
        <end position="20"/>
    </location>
</feature>
<comment type="caution">
    <text evidence="2">The sequence shown here is derived from an EMBL/GenBank/DDBJ whole genome shotgun (WGS) entry which is preliminary data.</text>
</comment>
<keyword evidence="3" id="KW-1185">Reference proteome</keyword>
<protein>
    <submittedName>
        <fullName evidence="2">Uncharacterized protein</fullName>
    </submittedName>
</protein>
<evidence type="ECO:0000256" key="1">
    <source>
        <dbReference type="SAM" id="MobiDB-lite"/>
    </source>
</evidence>
<evidence type="ECO:0000313" key="2">
    <source>
        <dbReference type="EMBL" id="MED6161478.1"/>
    </source>
</evidence>
<feature type="region of interest" description="Disordered" evidence="1">
    <location>
        <begin position="1"/>
        <end position="40"/>
    </location>
</feature>
<sequence>MMHQSLASSPQGTKNNVWSTSRRDPNVTFPQAHPSKDQTWLKRDQPSLMASTNVSSPKPNVVPSNKSYCFVSPIMSKEEVKNVENFFLPSDDQKILLAKDLYTHAFVKQTSFCNDPKTTFRGVELFRTRFDRLHPTKGKFWKDQGWYDLMWLSRSDIDKLIFDD</sequence>
<gene>
    <name evidence="2" type="ORF">PIB30_061055</name>
</gene>
<organism evidence="2 3">
    <name type="scientific">Stylosanthes scabra</name>
    <dbReference type="NCBI Taxonomy" id="79078"/>
    <lineage>
        <taxon>Eukaryota</taxon>
        <taxon>Viridiplantae</taxon>
        <taxon>Streptophyta</taxon>
        <taxon>Embryophyta</taxon>
        <taxon>Tracheophyta</taxon>
        <taxon>Spermatophyta</taxon>
        <taxon>Magnoliopsida</taxon>
        <taxon>eudicotyledons</taxon>
        <taxon>Gunneridae</taxon>
        <taxon>Pentapetalae</taxon>
        <taxon>rosids</taxon>
        <taxon>fabids</taxon>
        <taxon>Fabales</taxon>
        <taxon>Fabaceae</taxon>
        <taxon>Papilionoideae</taxon>
        <taxon>50 kb inversion clade</taxon>
        <taxon>dalbergioids sensu lato</taxon>
        <taxon>Dalbergieae</taxon>
        <taxon>Pterocarpus clade</taxon>
        <taxon>Stylosanthes</taxon>
    </lineage>
</organism>
<proteinExistence type="predicted"/>
<reference evidence="2 3" key="1">
    <citation type="journal article" date="2023" name="Plants (Basel)">
        <title>Bridging the Gap: Combining Genomics and Transcriptomics Approaches to Understand Stylosanthes scabra, an Orphan Legume from the Brazilian Caatinga.</title>
        <authorList>
            <person name="Ferreira-Neto J.R.C."/>
            <person name="da Silva M.D."/>
            <person name="Binneck E."/>
            <person name="de Melo N.F."/>
            <person name="da Silva R.H."/>
            <person name="de Melo A.L.T.M."/>
            <person name="Pandolfi V."/>
            <person name="Bustamante F.O."/>
            <person name="Brasileiro-Vidal A.C."/>
            <person name="Benko-Iseppon A.M."/>
        </authorList>
    </citation>
    <scope>NUCLEOTIDE SEQUENCE [LARGE SCALE GENOMIC DNA]</scope>
    <source>
        <tissue evidence="2">Leaves</tissue>
    </source>
</reference>
<accession>A0ABU6UPD8</accession>